<organism evidence="1">
    <name type="scientific">marine metagenome</name>
    <dbReference type="NCBI Taxonomy" id="408172"/>
    <lineage>
        <taxon>unclassified sequences</taxon>
        <taxon>metagenomes</taxon>
        <taxon>ecological metagenomes</taxon>
    </lineage>
</organism>
<evidence type="ECO:0000313" key="1">
    <source>
        <dbReference type="EMBL" id="SVD72831.1"/>
    </source>
</evidence>
<dbReference type="EMBL" id="UINC01169342">
    <property type="protein sequence ID" value="SVD72831.1"/>
    <property type="molecule type" value="Genomic_DNA"/>
</dbReference>
<dbReference type="InterPro" id="IPR011659">
    <property type="entry name" value="WD40"/>
</dbReference>
<sequence length="90" mass="10494">MDIDGYNQVNLTNNSSRNDIQPQFSPDGLQVVFTSIKEDNMEIYIMELEWYGGYTRYRGINQMNLSNRAGVDKFPQFSLDGLKIIFESDW</sequence>
<gene>
    <name evidence="1" type="ORF">METZ01_LOCUS425685</name>
</gene>
<dbReference type="Gene3D" id="2.120.10.30">
    <property type="entry name" value="TolB, C-terminal domain"/>
    <property type="match status" value="1"/>
</dbReference>
<evidence type="ECO:0008006" key="2">
    <source>
        <dbReference type="Google" id="ProtNLM"/>
    </source>
</evidence>
<accession>A0A382XQV9</accession>
<reference evidence="1" key="1">
    <citation type="submission" date="2018-05" db="EMBL/GenBank/DDBJ databases">
        <authorList>
            <person name="Lanie J.A."/>
            <person name="Ng W.-L."/>
            <person name="Kazmierczak K.M."/>
            <person name="Andrzejewski T.M."/>
            <person name="Davidsen T.M."/>
            <person name="Wayne K.J."/>
            <person name="Tettelin H."/>
            <person name="Glass J.I."/>
            <person name="Rusch D."/>
            <person name="Podicherti R."/>
            <person name="Tsui H.-C.T."/>
            <person name="Winkler M.E."/>
        </authorList>
    </citation>
    <scope>NUCLEOTIDE SEQUENCE</scope>
</reference>
<dbReference type="SUPFAM" id="SSF82171">
    <property type="entry name" value="DPP6 N-terminal domain-like"/>
    <property type="match status" value="1"/>
</dbReference>
<feature type="non-terminal residue" evidence="1">
    <location>
        <position position="90"/>
    </location>
</feature>
<dbReference type="AlphaFoldDB" id="A0A382XQV9"/>
<proteinExistence type="predicted"/>
<dbReference type="Pfam" id="PF07676">
    <property type="entry name" value="PD40"/>
    <property type="match status" value="1"/>
</dbReference>
<protein>
    <recommendedName>
        <fullName evidence="2">Dipeptidylpeptidase IV N-terminal domain-containing protein</fullName>
    </recommendedName>
</protein>
<dbReference type="InterPro" id="IPR011042">
    <property type="entry name" value="6-blade_b-propeller_TolB-like"/>
</dbReference>
<name>A0A382XQV9_9ZZZZ</name>